<sequence>MRIRHLNQRFMALVSFPNFSMIFILAAIVMAVTQAQEHAPAQPPLGSSAAPAGYAVSSSLIASAFLAFVAFVFH</sequence>
<keyword evidence="1" id="KW-1133">Transmembrane helix</keyword>
<evidence type="ECO:0000313" key="3">
    <source>
        <dbReference type="Proteomes" id="UP000825935"/>
    </source>
</evidence>
<feature type="transmembrane region" description="Helical" evidence="1">
    <location>
        <begin position="12"/>
        <end position="32"/>
    </location>
</feature>
<proteinExistence type="predicted"/>
<evidence type="ECO:0000313" key="2">
    <source>
        <dbReference type="EMBL" id="KAH7428700.1"/>
    </source>
</evidence>
<dbReference type="EMBL" id="CM035414">
    <property type="protein sequence ID" value="KAH7428700.1"/>
    <property type="molecule type" value="Genomic_DNA"/>
</dbReference>
<evidence type="ECO:0000256" key="1">
    <source>
        <dbReference type="SAM" id="Phobius"/>
    </source>
</evidence>
<name>A0A8T2U2E7_CERRI</name>
<feature type="transmembrane region" description="Helical" evidence="1">
    <location>
        <begin position="52"/>
        <end position="73"/>
    </location>
</feature>
<keyword evidence="3" id="KW-1185">Reference proteome</keyword>
<gene>
    <name evidence="2" type="ORF">KP509_09G012800</name>
</gene>
<keyword evidence="1" id="KW-0472">Membrane</keyword>
<comment type="caution">
    <text evidence="2">The sequence shown here is derived from an EMBL/GenBank/DDBJ whole genome shotgun (WGS) entry which is preliminary data.</text>
</comment>
<protein>
    <submittedName>
        <fullName evidence="2">Uncharacterized protein</fullName>
    </submittedName>
</protein>
<accession>A0A8T2U2E7</accession>
<dbReference type="AlphaFoldDB" id="A0A8T2U2E7"/>
<dbReference type="Proteomes" id="UP000825935">
    <property type="component" value="Chromosome 9"/>
</dbReference>
<reference evidence="2" key="1">
    <citation type="submission" date="2021-08" db="EMBL/GenBank/DDBJ databases">
        <title>WGS assembly of Ceratopteris richardii.</title>
        <authorList>
            <person name="Marchant D.B."/>
            <person name="Chen G."/>
            <person name="Jenkins J."/>
            <person name="Shu S."/>
            <person name="Leebens-Mack J."/>
            <person name="Grimwood J."/>
            <person name="Schmutz J."/>
            <person name="Soltis P."/>
            <person name="Soltis D."/>
            <person name="Chen Z.-H."/>
        </authorList>
    </citation>
    <scope>NUCLEOTIDE SEQUENCE</scope>
    <source>
        <strain evidence="2">Whitten #5841</strain>
        <tissue evidence="2">Leaf</tissue>
    </source>
</reference>
<organism evidence="2 3">
    <name type="scientific">Ceratopteris richardii</name>
    <name type="common">Triangle waterfern</name>
    <dbReference type="NCBI Taxonomy" id="49495"/>
    <lineage>
        <taxon>Eukaryota</taxon>
        <taxon>Viridiplantae</taxon>
        <taxon>Streptophyta</taxon>
        <taxon>Embryophyta</taxon>
        <taxon>Tracheophyta</taxon>
        <taxon>Polypodiopsida</taxon>
        <taxon>Polypodiidae</taxon>
        <taxon>Polypodiales</taxon>
        <taxon>Pteridineae</taxon>
        <taxon>Pteridaceae</taxon>
        <taxon>Parkerioideae</taxon>
        <taxon>Ceratopteris</taxon>
    </lineage>
</organism>
<keyword evidence="1" id="KW-0812">Transmembrane</keyword>